<organism evidence="3 4">
    <name type="scientific">Actinokineospora xionganensis</name>
    <dbReference type="NCBI Taxonomy" id="2684470"/>
    <lineage>
        <taxon>Bacteria</taxon>
        <taxon>Bacillati</taxon>
        <taxon>Actinomycetota</taxon>
        <taxon>Actinomycetes</taxon>
        <taxon>Pseudonocardiales</taxon>
        <taxon>Pseudonocardiaceae</taxon>
        <taxon>Actinokineospora</taxon>
    </lineage>
</organism>
<sequence>MSDHPGVEHGAKTSADAVNDRCRIVPPLPGSEETRGAGRDHWTAVAGWFDRCRVPAAAKITSVDEIAEIAARYGLEPLPVEGGLFRRTWAGQADETGRPAGSAIIALFAAGELFSAMHRLPIDEVWHFYQGDPLELLLLGPRDARVVTLGPSLVQAVVPAGTWMGAAVAPGGRWSLCGTTMAPGFMPSDYEGGDADELCARYPSMADRIRALCRPEAPLRFDA</sequence>
<dbReference type="InterPro" id="IPR039935">
    <property type="entry name" value="YML079W-like"/>
</dbReference>
<evidence type="ECO:0000313" key="3">
    <source>
        <dbReference type="EMBL" id="MBC6446158.1"/>
    </source>
</evidence>
<dbReference type="PANTHER" id="PTHR33387:SF3">
    <property type="entry name" value="DUF985 DOMAIN-CONTAINING PROTEIN"/>
    <property type="match status" value="1"/>
</dbReference>
<feature type="domain" description="DUF985" evidence="2">
    <location>
        <begin position="68"/>
        <end position="191"/>
    </location>
</feature>
<name>A0ABR7L0E1_9PSEU</name>
<evidence type="ECO:0000259" key="2">
    <source>
        <dbReference type="Pfam" id="PF06172"/>
    </source>
</evidence>
<reference evidence="3 4" key="1">
    <citation type="submission" date="2020-06" db="EMBL/GenBank/DDBJ databases">
        <title>Actinokineospora xiongansis sp. nov., isolated from soil of Baiyangdian.</title>
        <authorList>
            <person name="Zhang X."/>
        </authorList>
    </citation>
    <scope>NUCLEOTIDE SEQUENCE [LARGE SCALE GENOMIC DNA]</scope>
    <source>
        <strain evidence="3 4">HBU206404</strain>
    </source>
</reference>
<keyword evidence="4" id="KW-1185">Reference proteome</keyword>
<dbReference type="Pfam" id="PF06172">
    <property type="entry name" value="Cupin_5"/>
    <property type="match status" value="1"/>
</dbReference>
<dbReference type="CDD" id="cd06121">
    <property type="entry name" value="cupin_YML079wp"/>
    <property type="match status" value="1"/>
</dbReference>
<dbReference type="InterPro" id="IPR009327">
    <property type="entry name" value="Cupin_DUF985"/>
</dbReference>
<protein>
    <submittedName>
        <fullName evidence="3">Cupin domain-containing protein</fullName>
    </submittedName>
</protein>
<dbReference type="PANTHER" id="PTHR33387">
    <property type="entry name" value="RMLC-LIKE JELLY ROLL FOLD PROTEIN"/>
    <property type="match status" value="1"/>
</dbReference>
<dbReference type="InterPro" id="IPR014710">
    <property type="entry name" value="RmlC-like_jellyroll"/>
</dbReference>
<evidence type="ECO:0000313" key="4">
    <source>
        <dbReference type="Proteomes" id="UP000734823"/>
    </source>
</evidence>
<dbReference type="Gene3D" id="2.60.120.10">
    <property type="entry name" value="Jelly Rolls"/>
    <property type="match status" value="1"/>
</dbReference>
<proteinExistence type="predicted"/>
<accession>A0ABR7L0E1</accession>
<dbReference type="EMBL" id="JABVED010000001">
    <property type="protein sequence ID" value="MBC6446158.1"/>
    <property type="molecule type" value="Genomic_DNA"/>
</dbReference>
<evidence type="ECO:0000256" key="1">
    <source>
        <dbReference type="SAM" id="MobiDB-lite"/>
    </source>
</evidence>
<dbReference type="SUPFAM" id="SSF51182">
    <property type="entry name" value="RmlC-like cupins"/>
    <property type="match status" value="1"/>
</dbReference>
<dbReference type="Proteomes" id="UP000734823">
    <property type="component" value="Unassembled WGS sequence"/>
</dbReference>
<dbReference type="InterPro" id="IPR011051">
    <property type="entry name" value="RmlC_Cupin_sf"/>
</dbReference>
<comment type="caution">
    <text evidence="3">The sequence shown here is derived from an EMBL/GenBank/DDBJ whole genome shotgun (WGS) entry which is preliminary data.</text>
</comment>
<gene>
    <name evidence="3" type="ORF">GPZ80_03090</name>
</gene>
<feature type="region of interest" description="Disordered" evidence="1">
    <location>
        <begin position="1"/>
        <end position="37"/>
    </location>
</feature>
<feature type="compositionally biased region" description="Basic and acidic residues" evidence="1">
    <location>
        <begin position="1"/>
        <end position="11"/>
    </location>
</feature>